<proteinExistence type="inferred from homology"/>
<evidence type="ECO:0000313" key="5">
    <source>
        <dbReference type="Proteomes" id="UP000754883"/>
    </source>
</evidence>
<dbReference type="InterPro" id="IPR036291">
    <property type="entry name" value="NAD(P)-bd_dom_sf"/>
</dbReference>
<gene>
    <name evidence="4" type="ORF">CBYS24578_00009777</name>
</gene>
<evidence type="ECO:0000256" key="3">
    <source>
        <dbReference type="ARBA" id="ARBA00023002"/>
    </source>
</evidence>
<name>A0A9N9UYA3_9HYPO</name>
<dbReference type="OrthoDB" id="414540at2759"/>
<dbReference type="PRINTS" id="PR00081">
    <property type="entry name" value="GDHRDH"/>
</dbReference>
<protein>
    <submittedName>
        <fullName evidence="4">Uncharacterized protein</fullName>
    </submittedName>
</protein>
<dbReference type="PANTHER" id="PTHR43618:SF8">
    <property type="entry name" value="7ALPHA-HYDROXYSTEROID DEHYDROGENASE"/>
    <property type="match status" value="1"/>
</dbReference>
<evidence type="ECO:0000256" key="1">
    <source>
        <dbReference type="ARBA" id="ARBA00006484"/>
    </source>
</evidence>
<keyword evidence="3" id="KW-0560">Oxidoreductase</keyword>
<dbReference type="Pfam" id="PF13561">
    <property type="entry name" value="adh_short_C2"/>
    <property type="match status" value="1"/>
</dbReference>
<reference evidence="5" key="1">
    <citation type="submission" date="2019-06" db="EMBL/GenBank/DDBJ databases">
        <authorList>
            <person name="Broberg M."/>
        </authorList>
    </citation>
    <scope>NUCLEOTIDE SEQUENCE [LARGE SCALE GENOMIC DNA]</scope>
</reference>
<dbReference type="Gene3D" id="3.40.50.720">
    <property type="entry name" value="NAD(P)-binding Rossmann-like Domain"/>
    <property type="match status" value="1"/>
</dbReference>
<reference evidence="4 5" key="2">
    <citation type="submission" date="2021-10" db="EMBL/GenBank/DDBJ databases">
        <authorList>
            <person name="Piombo E."/>
        </authorList>
    </citation>
    <scope>NUCLEOTIDE SEQUENCE [LARGE SCALE GENOMIC DNA]</scope>
</reference>
<keyword evidence="5" id="KW-1185">Reference proteome</keyword>
<evidence type="ECO:0000313" key="4">
    <source>
        <dbReference type="EMBL" id="CAH0003726.1"/>
    </source>
</evidence>
<dbReference type="Proteomes" id="UP000754883">
    <property type="component" value="Unassembled WGS sequence"/>
</dbReference>
<dbReference type="AlphaFoldDB" id="A0A9N9UYA3"/>
<comment type="caution">
    <text evidence="4">The sequence shown here is derived from an EMBL/GenBank/DDBJ whole genome shotgun (WGS) entry which is preliminary data.</text>
</comment>
<comment type="similarity">
    <text evidence="1">Belongs to the short-chain dehydrogenases/reductases (SDR) family.</text>
</comment>
<accession>A0A9N9UYA3</accession>
<organism evidence="4 5">
    <name type="scientific">Clonostachys byssicola</name>
    <dbReference type="NCBI Taxonomy" id="160290"/>
    <lineage>
        <taxon>Eukaryota</taxon>
        <taxon>Fungi</taxon>
        <taxon>Dikarya</taxon>
        <taxon>Ascomycota</taxon>
        <taxon>Pezizomycotina</taxon>
        <taxon>Sordariomycetes</taxon>
        <taxon>Hypocreomycetidae</taxon>
        <taxon>Hypocreales</taxon>
        <taxon>Bionectriaceae</taxon>
        <taxon>Clonostachys</taxon>
    </lineage>
</organism>
<keyword evidence="2" id="KW-0521">NADP</keyword>
<dbReference type="GO" id="GO:0016491">
    <property type="term" value="F:oxidoreductase activity"/>
    <property type="evidence" value="ECO:0007669"/>
    <property type="project" value="UniProtKB-KW"/>
</dbReference>
<dbReference type="InterPro" id="IPR002347">
    <property type="entry name" value="SDR_fam"/>
</dbReference>
<dbReference type="EMBL" id="CABFNO020001565">
    <property type="protein sequence ID" value="CAH0003726.1"/>
    <property type="molecule type" value="Genomic_DNA"/>
</dbReference>
<dbReference type="PANTHER" id="PTHR43618">
    <property type="entry name" value="7-ALPHA-HYDROXYSTEROID DEHYDROGENASE"/>
    <property type="match status" value="1"/>
</dbReference>
<dbReference type="InterPro" id="IPR052178">
    <property type="entry name" value="Sec_Metab_Biosynth_SDR"/>
</dbReference>
<dbReference type="CDD" id="cd05233">
    <property type="entry name" value="SDR_c"/>
    <property type="match status" value="1"/>
</dbReference>
<evidence type="ECO:0000256" key="2">
    <source>
        <dbReference type="ARBA" id="ARBA00022857"/>
    </source>
</evidence>
<dbReference type="SUPFAM" id="SSF51735">
    <property type="entry name" value="NAD(P)-binding Rossmann-fold domains"/>
    <property type="match status" value="1"/>
</dbReference>
<sequence>MVLQTGLEGTHVIVTGGSRGIGKSIVEAFLSEGANVSYCARNVTGDEFATFSSAHNARAVGTSVNVGDKAALQAWVNKSGESFGRIDTIIANGRAHSISTLSSPKDTLTLHEPASLQLFDSSSESWLTSYNVDVMGFVTLAQAAEPFLLKSPNASIVVISSFLGREFFRSPPAPYGPFKAAQLQHVQELSHYLGPKGIRTNAISPGPIIFPGGNWETYQKESPEWVEETRLKVPLRRLGSPEEIANAAVWLASCLSSYVSGTNMLVDGGIHVGTHF</sequence>